<protein>
    <submittedName>
        <fullName evidence="2">Uncharacterized protein</fullName>
    </submittedName>
</protein>
<accession>A0A7M1R229</accession>
<reference evidence="2 3" key="1">
    <citation type="submission" date="2020-10" db="EMBL/GenBank/DDBJ databases">
        <title>Trueperella pecoris sp. nov. isolated from bovine and porcine specimens.</title>
        <authorList>
            <person name="Schoenecker L."/>
            <person name="Schnydrig P."/>
            <person name="Brodard I."/>
            <person name="Thomann A."/>
            <person name="Hemphill A."/>
            <person name="Rodriguez-Campos S."/>
            <person name="Perreten V."/>
            <person name="Jores J."/>
            <person name="Kittl S."/>
        </authorList>
    </citation>
    <scope>NUCLEOTIDE SEQUENCE [LARGE SCALE GENOMIC DNA]</scope>
    <source>
        <strain evidence="2 3">19OD0592</strain>
    </source>
</reference>
<sequence>MYAAIWRALPGPTWLKVIEALILILGIVYLLFEFAFPWILENTKLVDNTIGG</sequence>
<proteinExistence type="predicted"/>
<evidence type="ECO:0000256" key="1">
    <source>
        <dbReference type="SAM" id="Phobius"/>
    </source>
</evidence>
<name>A0A7M1R229_9ACTO</name>
<keyword evidence="1" id="KW-0812">Transmembrane</keyword>
<evidence type="ECO:0000313" key="3">
    <source>
        <dbReference type="Proteomes" id="UP000594961"/>
    </source>
</evidence>
<gene>
    <name evidence="2" type="ORF">INS90_00090</name>
</gene>
<dbReference type="RefSeq" id="WP_197553219.1">
    <property type="nucleotide sequence ID" value="NZ_CP063212.1"/>
</dbReference>
<organism evidence="2 3">
    <name type="scientific">Trueperella pecoris</name>
    <dbReference type="NCBI Taxonomy" id="2733571"/>
    <lineage>
        <taxon>Bacteria</taxon>
        <taxon>Bacillati</taxon>
        <taxon>Actinomycetota</taxon>
        <taxon>Actinomycetes</taxon>
        <taxon>Actinomycetales</taxon>
        <taxon>Actinomycetaceae</taxon>
        <taxon>Trueperella</taxon>
    </lineage>
</organism>
<keyword evidence="1" id="KW-0472">Membrane</keyword>
<dbReference type="AlphaFoldDB" id="A0A7M1R229"/>
<keyword evidence="1" id="KW-1133">Transmembrane helix</keyword>
<dbReference type="EMBL" id="CP063212">
    <property type="protein sequence ID" value="QOR47754.1"/>
    <property type="molecule type" value="Genomic_DNA"/>
</dbReference>
<dbReference type="Proteomes" id="UP000594961">
    <property type="component" value="Chromosome"/>
</dbReference>
<evidence type="ECO:0000313" key="2">
    <source>
        <dbReference type="EMBL" id="QOR47754.1"/>
    </source>
</evidence>
<feature type="transmembrane region" description="Helical" evidence="1">
    <location>
        <begin position="20"/>
        <end position="40"/>
    </location>
</feature>